<evidence type="ECO:0000256" key="1">
    <source>
        <dbReference type="ARBA" id="ARBA00022723"/>
    </source>
</evidence>
<organism evidence="9 10">
    <name type="scientific">Ficus carica</name>
    <name type="common">Common fig</name>
    <dbReference type="NCBI Taxonomy" id="3494"/>
    <lineage>
        <taxon>Eukaryota</taxon>
        <taxon>Viridiplantae</taxon>
        <taxon>Streptophyta</taxon>
        <taxon>Embryophyta</taxon>
        <taxon>Tracheophyta</taxon>
        <taxon>Spermatophyta</taxon>
        <taxon>Magnoliopsida</taxon>
        <taxon>eudicotyledons</taxon>
        <taxon>Gunneridae</taxon>
        <taxon>Pentapetalae</taxon>
        <taxon>rosids</taxon>
        <taxon>fabids</taxon>
        <taxon>Rosales</taxon>
        <taxon>Moraceae</taxon>
        <taxon>Ficeae</taxon>
        <taxon>Ficus</taxon>
    </lineage>
</organism>
<feature type="compositionally biased region" description="Basic and acidic residues" evidence="7">
    <location>
        <begin position="42"/>
        <end position="52"/>
    </location>
</feature>
<dbReference type="InterPro" id="IPR044653">
    <property type="entry name" value="AZF1/2/3-like"/>
</dbReference>
<evidence type="ECO:0000313" key="9">
    <source>
        <dbReference type="EMBL" id="GMN59858.1"/>
    </source>
</evidence>
<dbReference type="PROSITE" id="PS00028">
    <property type="entry name" value="ZINC_FINGER_C2H2_1"/>
    <property type="match status" value="1"/>
</dbReference>
<proteinExistence type="predicted"/>
<evidence type="ECO:0000256" key="7">
    <source>
        <dbReference type="SAM" id="MobiDB-lite"/>
    </source>
</evidence>
<dbReference type="GO" id="GO:0005634">
    <property type="term" value="C:nucleus"/>
    <property type="evidence" value="ECO:0007669"/>
    <property type="project" value="TreeGrafter"/>
</dbReference>
<feature type="domain" description="C2H2-type" evidence="8">
    <location>
        <begin position="213"/>
        <end position="234"/>
    </location>
</feature>
<protein>
    <recommendedName>
        <fullName evidence="8">C2H2-type domain-containing protein</fullName>
    </recommendedName>
</protein>
<evidence type="ECO:0000256" key="4">
    <source>
        <dbReference type="ARBA" id="ARBA00022833"/>
    </source>
</evidence>
<dbReference type="PANTHER" id="PTHR45988">
    <property type="entry name" value="C2H2 TYPE ZINC FINGER TRANSCRIPTION FACTOR FAMILY-RELATED"/>
    <property type="match status" value="1"/>
</dbReference>
<dbReference type="InterPro" id="IPR013087">
    <property type="entry name" value="Znf_C2H2_type"/>
</dbReference>
<keyword evidence="4" id="KW-0862">Zinc</keyword>
<sequence length="315" mass="34602">MGIGKEAANEGKKVIKRPDDDHQDPNTDHDHDQQHMTMNINHGDERVEDKALGGHKKPHNLPPYINKNKRKGIVLDFSDTDDDEEINTSSVTAQDSMISDYSSIATPKRPRQLMSSSTLDSANSMKQPPFLRRSNRKRPSTTSTSTGNKEMFEGAINLMLLSRGKRLTSLLPTPLQINDDEGKEKGLVTKLNCNGGTSTSTGEAKSGGGPSVCKDCNISFPSNQAIGDHGSSEHTKNIKIKFSFRTDDNNDDWSLSVDETAGTDGKDDVSDQKGRNKIAFDFDLNELPPSDVSDPKGGRKIVFDFDLNELPPSEE</sequence>
<gene>
    <name evidence="9" type="ORF">TIFTF001_028942</name>
</gene>
<keyword evidence="10" id="KW-1185">Reference proteome</keyword>
<dbReference type="AlphaFoldDB" id="A0AA88DQZ0"/>
<evidence type="ECO:0000256" key="2">
    <source>
        <dbReference type="ARBA" id="ARBA00022737"/>
    </source>
</evidence>
<keyword evidence="6" id="KW-0804">Transcription</keyword>
<dbReference type="GO" id="GO:0003700">
    <property type="term" value="F:DNA-binding transcription factor activity"/>
    <property type="evidence" value="ECO:0007669"/>
    <property type="project" value="InterPro"/>
</dbReference>
<evidence type="ECO:0000256" key="6">
    <source>
        <dbReference type="ARBA" id="ARBA00023163"/>
    </source>
</evidence>
<evidence type="ECO:0000256" key="3">
    <source>
        <dbReference type="ARBA" id="ARBA00022771"/>
    </source>
</evidence>
<dbReference type="GO" id="GO:0000976">
    <property type="term" value="F:transcription cis-regulatory region binding"/>
    <property type="evidence" value="ECO:0007669"/>
    <property type="project" value="TreeGrafter"/>
</dbReference>
<feature type="region of interest" description="Disordered" evidence="7">
    <location>
        <begin position="102"/>
        <end position="150"/>
    </location>
</feature>
<dbReference type="GO" id="GO:0008270">
    <property type="term" value="F:zinc ion binding"/>
    <property type="evidence" value="ECO:0007669"/>
    <property type="project" value="UniProtKB-KW"/>
</dbReference>
<evidence type="ECO:0000313" key="10">
    <source>
        <dbReference type="Proteomes" id="UP001187192"/>
    </source>
</evidence>
<keyword evidence="5" id="KW-0805">Transcription regulation</keyword>
<evidence type="ECO:0000256" key="5">
    <source>
        <dbReference type="ARBA" id="ARBA00023015"/>
    </source>
</evidence>
<keyword evidence="2" id="KW-0677">Repeat</keyword>
<reference evidence="9" key="1">
    <citation type="submission" date="2023-07" db="EMBL/GenBank/DDBJ databases">
        <title>draft genome sequence of fig (Ficus carica).</title>
        <authorList>
            <person name="Takahashi T."/>
            <person name="Nishimura K."/>
        </authorList>
    </citation>
    <scope>NUCLEOTIDE SEQUENCE</scope>
</reference>
<keyword evidence="1" id="KW-0479">Metal-binding</keyword>
<dbReference type="PANTHER" id="PTHR45988:SF18">
    <property type="entry name" value="C2H2-TYPE ZINC FINGER FAMILY PROTEIN"/>
    <property type="match status" value="1"/>
</dbReference>
<evidence type="ECO:0000259" key="8">
    <source>
        <dbReference type="PROSITE" id="PS00028"/>
    </source>
</evidence>
<dbReference type="EMBL" id="BTGU01000092">
    <property type="protein sequence ID" value="GMN59858.1"/>
    <property type="molecule type" value="Genomic_DNA"/>
</dbReference>
<keyword evidence="3" id="KW-0863">Zinc-finger</keyword>
<dbReference type="Proteomes" id="UP001187192">
    <property type="component" value="Unassembled WGS sequence"/>
</dbReference>
<feature type="compositionally biased region" description="Basic and acidic residues" evidence="7">
    <location>
        <begin position="7"/>
        <end position="34"/>
    </location>
</feature>
<comment type="caution">
    <text evidence="9">The sequence shown here is derived from an EMBL/GenBank/DDBJ whole genome shotgun (WGS) entry which is preliminary data.</text>
</comment>
<accession>A0AA88DQZ0</accession>
<feature type="region of interest" description="Disordered" evidence="7">
    <location>
        <begin position="1"/>
        <end position="67"/>
    </location>
</feature>
<feature type="compositionally biased region" description="Polar residues" evidence="7">
    <location>
        <begin position="113"/>
        <end position="126"/>
    </location>
</feature>
<name>A0AA88DQZ0_FICCA</name>